<dbReference type="CDD" id="cd00613">
    <property type="entry name" value="GDC-P"/>
    <property type="match status" value="1"/>
</dbReference>
<evidence type="ECO:0000256" key="4">
    <source>
        <dbReference type="HAMAP-Rule" id="MF_00712"/>
    </source>
</evidence>
<dbReference type="PANTHER" id="PTHR42806">
    <property type="entry name" value="GLYCINE CLEAVAGE SYSTEM P-PROTEIN"/>
    <property type="match status" value="1"/>
</dbReference>
<dbReference type="InterPro" id="IPR020581">
    <property type="entry name" value="GDC_P"/>
</dbReference>
<comment type="subunit">
    <text evidence="4">The glycine cleavage system is composed of four proteins: P, T, L and H. In this organism, the P 'protein' is a heterodimer of two subunits.</text>
</comment>
<comment type="caution">
    <text evidence="6">The sequence shown here is derived from an EMBL/GenBank/DDBJ whole genome shotgun (WGS) entry which is preliminary data.</text>
</comment>
<dbReference type="InterPro" id="IPR023010">
    <property type="entry name" value="GcvPA"/>
</dbReference>
<dbReference type="PIRSF" id="PIRSF006815">
    <property type="entry name" value="GcvPA"/>
    <property type="match status" value="1"/>
</dbReference>
<dbReference type="InterPro" id="IPR015421">
    <property type="entry name" value="PyrdxlP-dep_Trfase_major"/>
</dbReference>
<evidence type="ECO:0000256" key="2">
    <source>
        <dbReference type="ARBA" id="ARBA00023002"/>
    </source>
</evidence>
<proteinExistence type="inferred from homology"/>
<evidence type="ECO:0000256" key="1">
    <source>
        <dbReference type="ARBA" id="ARBA00003788"/>
    </source>
</evidence>
<name>A0ABS0F5Z5_9BACL</name>
<dbReference type="InterPro" id="IPR049315">
    <property type="entry name" value="GDC-P_N"/>
</dbReference>
<accession>A0ABS0F5Z5</accession>
<reference evidence="6 7" key="1">
    <citation type="submission" date="2020-11" db="EMBL/GenBank/DDBJ databases">
        <title>Genomic insight of Alicyclobacillus mali FL 18 reveals a new arsenic-resistant strain, with potential in environmental biotechnology.</title>
        <authorList>
            <person name="Fiorentino G."/>
            <person name="Gallo G."/>
            <person name="Aulitto M."/>
        </authorList>
    </citation>
    <scope>NUCLEOTIDE SEQUENCE [LARGE SCALE GENOMIC DNA]</scope>
    <source>
        <strain evidence="6 7">FL 18</strain>
    </source>
</reference>
<dbReference type="EC" id="1.4.4.2" evidence="4"/>
<gene>
    <name evidence="4 6" type="primary">gcvPA</name>
    <name evidence="6" type="ORF">IW967_12755</name>
</gene>
<dbReference type="Pfam" id="PF02347">
    <property type="entry name" value="GDC-P"/>
    <property type="match status" value="1"/>
</dbReference>
<evidence type="ECO:0000259" key="5">
    <source>
        <dbReference type="Pfam" id="PF02347"/>
    </source>
</evidence>
<dbReference type="EMBL" id="JADPKZ010000047">
    <property type="protein sequence ID" value="MBF8378726.1"/>
    <property type="molecule type" value="Genomic_DNA"/>
</dbReference>
<organism evidence="6 7">
    <name type="scientific">Alicyclobacillus mali</name>
    <name type="common">ex Roth et al. 2021</name>
    <dbReference type="NCBI Taxonomy" id="1123961"/>
    <lineage>
        <taxon>Bacteria</taxon>
        <taxon>Bacillati</taxon>
        <taxon>Bacillota</taxon>
        <taxon>Bacilli</taxon>
        <taxon>Bacillales</taxon>
        <taxon>Alicyclobacillaceae</taxon>
        <taxon>Alicyclobacillus</taxon>
    </lineage>
</organism>
<evidence type="ECO:0000313" key="7">
    <source>
        <dbReference type="Proteomes" id="UP000642910"/>
    </source>
</evidence>
<dbReference type="Gene3D" id="3.40.640.10">
    <property type="entry name" value="Type I PLP-dependent aspartate aminotransferase-like (Major domain)"/>
    <property type="match status" value="1"/>
</dbReference>
<keyword evidence="7" id="KW-1185">Reference proteome</keyword>
<dbReference type="InterPro" id="IPR015424">
    <property type="entry name" value="PyrdxlP-dep_Trfase"/>
</dbReference>
<dbReference type="PANTHER" id="PTHR42806:SF1">
    <property type="entry name" value="GLYCINE DEHYDROGENASE (DECARBOXYLATING)"/>
    <property type="match status" value="1"/>
</dbReference>
<dbReference type="NCBIfam" id="NF001696">
    <property type="entry name" value="PRK00451.1"/>
    <property type="match status" value="1"/>
</dbReference>
<protein>
    <recommendedName>
        <fullName evidence="4">Probable glycine dehydrogenase (decarboxylating) subunit 1</fullName>
        <ecNumber evidence="4">1.4.4.2</ecNumber>
    </recommendedName>
    <alternativeName>
        <fullName evidence="4">Glycine cleavage system P-protein subunit 1</fullName>
    </alternativeName>
    <alternativeName>
        <fullName evidence="4">Glycine decarboxylase subunit 1</fullName>
    </alternativeName>
    <alternativeName>
        <fullName evidence="4">Glycine dehydrogenase (aminomethyl-transferring) subunit 1</fullName>
    </alternativeName>
</protein>
<dbReference type="GO" id="GO:0004375">
    <property type="term" value="F:glycine dehydrogenase (decarboxylating) activity"/>
    <property type="evidence" value="ECO:0007669"/>
    <property type="project" value="UniProtKB-EC"/>
</dbReference>
<sequence>MSRFGYLPHTDEDRAEMLRALGLERIEELFVDIPPSLRLNSALDLPKPMPELELGKHMEGLSRKNRHLGQLVSFLGAGAYEHYQPSVVDAIISRSEFYTSYTPYQPEMSQGLLQAIFEYQTMIAELTGTDIANASMYDGVTALAEAALVACQHTRREKIVVSGTLHPEARRVLQTYANGQAIRMIEVRHDGGLVDTASLAASVDEETACICIQYPNFFGGIEDVREIAELAHARGALLVVQTYPIALGLLEAPGAMGADIVVAEGQPLGISLSYGGPYLGVMAVKEPLMRRIPGRLVGETTDAQGRRGFVLTLQAREQHIRREKATSNICTNQSLCAIAATVFLAYMGKEGLQELARQNYHKAHYFRARLLEVPGVEPLFDAPFFNEFTVRLSRPTADVQRDMLDRGYLFGYDLGKDDASLEGGVLVAVTEVRTRGDMDEAVAAIKEVLAQ</sequence>
<dbReference type="InterPro" id="IPR015422">
    <property type="entry name" value="PyrdxlP-dep_Trfase_small"/>
</dbReference>
<dbReference type="Gene3D" id="3.90.1150.10">
    <property type="entry name" value="Aspartate Aminotransferase, domain 1"/>
    <property type="match status" value="1"/>
</dbReference>
<comment type="function">
    <text evidence="1 4">The glycine cleavage system catalyzes the degradation of glycine. The P protein binds the alpha-amino group of glycine through its pyridoxal phosphate cofactor; CO(2) is released and the remaining methylamine moiety is then transferred to the lipoamide cofactor of the H protein.</text>
</comment>
<comment type="similarity">
    <text evidence="4">Belongs to the GcvP family. N-terminal subunit subfamily.</text>
</comment>
<evidence type="ECO:0000313" key="6">
    <source>
        <dbReference type="EMBL" id="MBF8378726.1"/>
    </source>
</evidence>
<keyword evidence="2 4" id="KW-0560">Oxidoreductase</keyword>
<dbReference type="Proteomes" id="UP000642910">
    <property type="component" value="Unassembled WGS sequence"/>
</dbReference>
<dbReference type="HAMAP" id="MF_00712">
    <property type="entry name" value="GcvPA"/>
    <property type="match status" value="1"/>
</dbReference>
<comment type="catalytic activity">
    <reaction evidence="3 4">
        <text>N(6)-[(R)-lipoyl]-L-lysyl-[glycine-cleavage complex H protein] + glycine + H(+) = N(6)-[(R)-S(8)-aminomethyldihydrolipoyl]-L-lysyl-[glycine-cleavage complex H protein] + CO2</text>
        <dbReference type="Rhea" id="RHEA:24304"/>
        <dbReference type="Rhea" id="RHEA-COMP:10494"/>
        <dbReference type="Rhea" id="RHEA-COMP:10495"/>
        <dbReference type="ChEBI" id="CHEBI:15378"/>
        <dbReference type="ChEBI" id="CHEBI:16526"/>
        <dbReference type="ChEBI" id="CHEBI:57305"/>
        <dbReference type="ChEBI" id="CHEBI:83099"/>
        <dbReference type="ChEBI" id="CHEBI:83143"/>
        <dbReference type="EC" id="1.4.4.2"/>
    </reaction>
</comment>
<feature type="domain" description="Glycine cleavage system P-protein N-terminal" evidence="5">
    <location>
        <begin position="6"/>
        <end position="441"/>
    </location>
</feature>
<dbReference type="SUPFAM" id="SSF53383">
    <property type="entry name" value="PLP-dependent transferases"/>
    <property type="match status" value="1"/>
</dbReference>
<evidence type="ECO:0000256" key="3">
    <source>
        <dbReference type="ARBA" id="ARBA00049026"/>
    </source>
</evidence>
<dbReference type="RefSeq" id="WP_067848206.1">
    <property type="nucleotide sequence ID" value="NZ_JADPKZ010000047.1"/>
</dbReference>